<keyword evidence="2" id="KW-1185">Reference proteome</keyword>
<accession>A0ABT3XJX7</accession>
<dbReference type="Proteomes" id="UP001073122">
    <property type="component" value="Unassembled WGS sequence"/>
</dbReference>
<comment type="caution">
    <text evidence="1">The sequence shown here is derived from an EMBL/GenBank/DDBJ whole genome shotgun (WGS) entry which is preliminary data.</text>
</comment>
<protein>
    <submittedName>
        <fullName evidence="1">Uncharacterized protein</fullName>
    </submittedName>
</protein>
<evidence type="ECO:0000313" key="2">
    <source>
        <dbReference type="Proteomes" id="UP001073122"/>
    </source>
</evidence>
<evidence type="ECO:0000313" key="1">
    <source>
        <dbReference type="EMBL" id="MCX8522443.1"/>
    </source>
</evidence>
<sequence>MVKIKLLEIKDREVLALKKCYPEFVKALNNVLGYTVETVFELDDSFEGYYLTPVGGAAFIAEKYKTYITEKSFLLGAYNADIPNYIERFKPAGLTNWQLFIKASTAVIGKTEVIEKVYSLEEGDNILYEDLGYDDYVPIPFDNTYETAAKAILSYLEVYDKWLKNK</sequence>
<dbReference type="RefSeq" id="WP_267263771.1">
    <property type="nucleotide sequence ID" value="NZ_JAOVZW010000001.1"/>
</dbReference>
<reference evidence="1" key="1">
    <citation type="submission" date="2022-10" db="EMBL/GenBank/DDBJ databases">
        <title>Chryseobacterium sp. nov., a novel bacterial species.</title>
        <authorList>
            <person name="Cao Y."/>
        </authorList>
    </citation>
    <scope>NUCLEOTIDE SEQUENCE</scope>
    <source>
        <strain evidence="1">CCTCC AB2015118</strain>
    </source>
</reference>
<organism evidence="1 2">
    <name type="scientific">Chryseobacterium formosus</name>
    <dbReference type="NCBI Taxonomy" id="1537363"/>
    <lineage>
        <taxon>Bacteria</taxon>
        <taxon>Pseudomonadati</taxon>
        <taxon>Bacteroidota</taxon>
        <taxon>Flavobacteriia</taxon>
        <taxon>Flavobacteriales</taxon>
        <taxon>Weeksellaceae</taxon>
        <taxon>Chryseobacterium group</taxon>
        <taxon>Chryseobacterium</taxon>
    </lineage>
</organism>
<gene>
    <name evidence="1" type="ORF">OF897_00710</name>
</gene>
<dbReference type="EMBL" id="JAOVZW010000001">
    <property type="protein sequence ID" value="MCX8522443.1"/>
    <property type="molecule type" value="Genomic_DNA"/>
</dbReference>
<name>A0ABT3XJX7_9FLAO</name>
<proteinExistence type="predicted"/>